<feature type="chain" id="PRO_5047155187" description="FAD-binding PCMH-type domain-containing protein" evidence="5">
    <location>
        <begin position="18"/>
        <end position="479"/>
    </location>
</feature>
<proteinExistence type="inferred from homology"/>
<protein>
    <recommendedName>
        <fullName evidence="6">FAD-binding PCMH-type domain-containing protein</fullName>
    </recommendedName>
</protein>
<evidence type="ECO:0000313" key="7">
    <source>
        <dbReference type="EMBL" id="VUC35918.1"/>
    </source>
</evidence>
<gene>
    <name evidence="7" type="ORF">CLO192961_LOCUS429807</name>
</gene>
<dbReference type="InterPro" id="IPR016166">
    <property type="entry name" value="FAD-bd_PCMH"/>
</dbReference>
<evidence type="ECO:0000313" key="8">
    <source>
        <dbReference type="Proteomes" id="UP000766486"/>
    </source>
</evidence>
<accession>A0ABY6UWU6</accession>
<evidence type="ECO:0000256" key="3">
    <source>
        <dbReference type="ARBA" id="ARBA00022827"/>
    </source>
</evidence>
<comment type="similarity">
    <text evidence="1">Belongs to the oxygen-dependent FAD-linked oxidoreductase family.</text>
</comment>
<evidence type="ECO:0000259" key="6">
    <source>
        <dbReference type="PROSITE" id="PS51387"/>
    </source>
</evidence>
<dbReference type="Proteomes" id="UP000766486">
    <property type="component" value="Unassembled WGS sequence"/>
</dbReference>
<keyword evidence="2" id="KW-0285">Flavoprotein</keyword>
<dbReference type="PANTHER" id="PTHR42973">
    <property type="entry name" value="BINDING OXIDOREDUCTASE, PUTATIVE (AFU_ORTHOLOGUE AFUA_1G17690)-RELATED"/>
    <property type="match status" value="1"/>
</dbReference>
<dbReference type="Gene3D" id="3.40.462.20">
    <property type="match status" value="1"/>
</dbReference>
<dbReference type="InterPro" id="IPR006094">
    <property type="entry name" value="Oxid_FAD_bind_N"/>
</dbReference>
<feature type="domain" description="FAD-binding PCMH-type" evidence="6">
    <location>
        <begin position="60"/>
        <end position="231"/>
    </location>
</feature>
<keyword evidence="5" id="KW-0732">Signal</keyword>
<evidence type="ECO:0000256" key="2">
    <source>
        <dbReference type="ARBA" id="ARBA00022630"/>
    </source>
</evidence>
<dbReference type="PANTHER" id="PTHR42973:SF17">
    <property type="entry name" value="OXIDASE, PUTATIVE (AFU_ORTHOLOGUE AFUA_6G14340)-RELATED"/>
    <property type="match status" value="1"/>
</dbReference>
<sequence>MVQLSNLLLGTFALASGTPLTRNDLKACLEDAISGDADRAQFPAEKSFITNDVKYFNLNLKHQPAAVMYPENQEQVAEVVKCAAKYDKKVQARAGGRDFINKCLGGADDAVVVDLKDLNALEVNQRSWMATVGPGNKLRNLIEGLNKNGKRFLPHGVSPTVGVGGHLMVGGLGLATRQHGLSIDLLEQIEVVLANDTIAIASEKRNSDLFFAPPYVELAQLELKTLPEPKEIVLFQYNFTSENPTDISEALKAYHQVMRDANLPRNLGASSSLTRRTFFINGGFFGSDVEYKTLNLEGRLPKMTAKRVVPRTSYIDFFNDIMQSASSFPDAANMYNKDTVVTPGTMPANSTIDAFVDHITTADDGEAGWSFVFDLYGGASNDVAKGGKAFPHRDLIYTLSAATTSDGQTSKAAEESIDTAFLKLQGNRPDRYLSYVGVPNYKLKNAQAMYWGSNLARLRKIKSQYDPSDLFSTPQNVKP</sequence>
<evidence type="ECO:0000256" key="1">
    <source>
        <dbReference type="ARBA" id="ARBA00005466"/>
    </source>
</evidence>
<feature type="signal peptide" evidence="5">
    <location>
        <begin position="1"/>
        <end position="17"/>
    </location>
</feature>
<reference evidence="7 8" key="1">
    <citation type="submission" date="2019-06" db="EMBL/GenBank/DDBJ databases">
        <authorList>
            <person name="Broberg M."/>
        </authorList>
    </citation>
    <scope>NUCLEOTIDE SEQUENCE [LARGE SCALE GENOMIC DNA]</scope>
</reference>
<dbReference type="InterPro" id="IPR036318">
    <property type="entry name" value="FAD-bd_PCMH-like_sf"/>
</dbReference>
<dbReference type="Pfam" id="PF08031">
    <property type="entry name" value="BBE"/>
    <property type="match status" value="1"/>
</dbReference>
<evidence type="ECO:0000256" key="4">
    <source>
        <dbReference type="ARBA" id="ARBA00023002"/>
    </source>
</evidence>
<dbReference type="InterPro" id="IPR012951">
    <property type="entry name" value="BBE"/>
</dbReference>
<dbReference type="SUPFAM" id="SSF56176">
    <property type="entry name" value="FAD-binding/transporter-associated domain-like"/>
    <property type="match status" value="1"/>
</dbReference>
<dbReference type="InterPro" id="IPR050416">
    <property type="entry name" value="FAD-linked_Oxidoreductase"/>
</dbReference>
<dbReference type="Pfam" id="PF01565">
    <property type="entry name" value="FAD_binding_4"/>
    <property type="match status" value="1"/>
</dbReference>
<comment type="caution">
    <text evidence="7">The sequence shown here is derived from an EMBL/GenBank/DDBJ whole genome shotgun (WGS) entry which is preliminary data.</text>
</comment>
<organism evidence="7 8">
    <name type="scientific">Bionectria ochroleuca</name>
    <name type="common">Gliocladium roseum</name>
    <dbReference type="NCBI Taxonomy" id="29856"/>
    <lineage>
        <taxon>Eukaryota</taxon>
        <taxon>Fungi</taxon>
        <taxon>Dikarya</taxon>
        <taxon>Ascomycota</taxon>
        <taxon>Pezizomycotina</taxon>
        <taxon>Sordariomycetes</taxon>
        <taxon>Hypocreomycetidae</taxon>
        <taxon>Hypocreales</taxon>
        <taxon>Bionectriaceae</taxon>
        <taxon>Clonostachys</taxon>
    </lineage>
</organism>
<name>A0ABY6UWU6_BIOOC</name>
<dbReference type="EMBL" id="CABFNS010000923">
    <property type="protein sequence ID" value="VUC35918.1"/>
    <property type="molecule type" value="Genomic_DNA"/>
</dbReference>
<evidence type="ECO:0000256" key="5">
    <source>
        <dbReference type="SAM" id="SignalP"/>
    </source>
</evidence>
<dbReference type="Gene3D" id="3.30.465.10">
    <property type="match status" value="1"/>
</dbReference>
<dbReference type="PROSITE" id="PS51387">
    <property type="entry name" value="FAD_PCMH"/>
    <property type="match status" value="1"/>
</dbReference>
<keyword evidence="8" id="KW-1185">Reference proteome</keyword>
<dbReference type="InterPro" id="IPR016169">
    <property type="entry name" value="FAD-bd_PCMH_sub2"/>
</dbReference>
<keyword evidence="3" id="KW-0274">FAD</keyword>
<keyword evidence="4" id="KW-0560">Oxidoreductase</keyword>